<sequence>MPGSAKPVYARLAYTNVEVWCVTDLTLGKYGSREKANALKIVADSRSAPKLVVAFGTAAYPDPHIYDGCVVVGSNVFNFDPKVDGLDPADQWIDRSIGSLQDNSKQSINDNIFQQLRGRLRLPIESRFLSPPISGVRAPFLLASASYVAVSDVNVAHVDDYAWADRDAIQALTRDHPRSTPGSVETTHGIIHASVKSDQFLFVSAIANRLGYFNMEVAPRNYAQDFAVAHNAAVALAWLLPQILATLT</sequence>
<evidence type="ECO:0000313" key="2">
    <source>
        <dbReference type="Proteomes" id="UP000252458"/>
    </source>
</evidence>
<organism evidence="1 2">
    <name type="scientific">Burkholderia reimsis</name>
    <dbReference type="NCBI Taxonomy" id="2234132"/>
    <lineage>
        <taxon>Bacteria</taxon>
        <taxon>Pseudomonadati</taxon>
        <taxon>Pseudomonadota</taxon>
        <taxon>Betaproteobacteria</taxon>
        <taxon>Burkholderiales</taxon>
        <taxon>Burkholderiaceae</taxon>
        <taxon>Burkholderia</taxon>
    </lineage>
</organism>
<keyword evidence="2" id="KW-1185">Reference proteome</keyword>
<dbReference type="Proteomes" id="UP000252458">
    <property type="component" value="Unassembled WGS sequence"/>
</dbReference>
<evidence type="ECO:0000313" key="1">
    <source>
        <dbReference type="EMBL" id="RBB37539.1"/>
    </source>
</evidence>
<proteinExistence type="predicted"/>
<gene>
    <name evidence="1" type="ORF">DPV79_21320</name>
</gene>
<evidence type="ECO:0008006" key="3">
    <source>
        <dbReference type="Google" id="ProtNLM"/>
    </source>
</evidence>
<reference evidence="1 2" key="1">
    <citation type="submission" date="2018-06" db="EMBL/GenBank/DDBJ databases">
        <title>Draft genome sequence of Burkholderia reimsis strain BE51 isolated from a French agricultural soil.</title>
        <authorList>
            <person name="Esmaeel Q."/>
        </authorList>
    </citation>
    <scope>NUCLEOTIDE SEQUENCE [LARGE SCALE GENOMIC DNA]</scope>
    <source>
        <strain evidence="1 2">BE51</strain>
    </source>
</reference>
<comment type="caution">
    <text evidence="1">The sequence shown here is derived from an EMBL/GenBank/DDBJ whole genome shotgun (WGS) entry which is preliminary data.</text>
</comment>
<dbReference type="EMBL" id="QMFZ01000018">
    <property type="protein sequence ID" value="RBB37539.1"/>
    <property type="molecule type" value="Genomic_DNA"/>
</dbReference>
<dbReference type="AlphaFoldDB" id="A0A365QT01"/>
<protein>
    <recommendedName>
        <fullName evidence="3">Nucleoside phosphorylase domain-containing protein</fullName>
    </recommendedName>
</protein>
<accession>A0A365QT01</accession>
<name>A0A365QT01_9BURK</name>